<keyword evidence="4" id="KW-0067">ATP-binding</keyword>
<dbReference type="OrthoDB" id="9790355at2"/>
<keyword evidence="5" id="KW-1185">Reference proteome</keyword>
<organism evidence="4 5">
    <name type="scientific">Candidatus Thiodiazotropha endolucinida</name>
    <dbReference type="NCBI Taxonomy" id="1655433"/>
    <lineage>
        <taxon>Bacteria</taxon>
        <taxon>Pseudomonadati</taxon>
        <taxon>Pseudomonadota</taxon>
        <taxon>Gammaproteobacteria</taxon>
        <taxon>Chromatiales</taxon>
        <taxon>Sedimenticolaceae</taxon>
        <taxon>Candidatus Thiodiazotropha</taxon>
    </lineage>
</organism>
<dbReference type="InterPro" id="IPR046342">
    <property type="entry name" value="CBS_dom_sf"/>
</dbReference>
<reference evidence="4 5" key="1">
    <citation type="submission" date="2016-06" db="EMBL/GenBank/DDBJ databases">
        <title>Genome sequence of endosymbiont of Candidatus Endolucinida thiodiazotropha.</title>
        <authorList>
            <person name="Poehlein A."/>
            <person name="Koenig S."/>
            <person name="Heiden S.E."/>
            <person name="Thuermer A."/>
            <person name="Voget S."/>
            <person name="Daniel R."/>
            <person name="Markert S."/>
            <person name="Gros O."/>
            <person name="Schweder T."/>
        </authorList>
    </citation>
    <scope>NUCLEOTIDE SEQUENCE [LARGE SCALE GENOMIC DNA]</scope>
    <source>
        <strain evidence="4 5">COS</strain>
    </source>
</reference>
<dbReference type="Gene3D" id="3.10.580.10">
    <property type="entry name" value="CBS-domain"/>
    <property type="match status" value="1"/>
</dbReference>
<dbReference type="PANTHER" id="PTHR43080:SF2">
    <property type="entry name" value="CBS DOMAIN-CONTAINING PROTEIN"/>
    <property type="match status" value="1"/>
</dbReference>
<accession>A0A7Z0VMP2</accession>
<dbReference type="Pfam" id="PF00571">
    <property type="entry name" value="CBS"/>
    <property type="match status" value="2"/>
</dbReference>
<evidence type="ECO:0000256" key="1">
    <source>
        <dbReference type="ARBA" id="ARBA00023122"/>
    </source>
</evidence>
<keyword evidence="1 2" id="KW-0129">CBS domain</keyword>
<dbReference type="AlphaFoldDB" id="A0A7Z0VMP2"/>
<evidence type="ECO:0000256" key="2">
    <source>
        <dbReference type="PROSITE-ProRule" id="PRU00703"/>
    </source>
</evidence>
<dbReference type="EMBL" id="MARB01000008">
    <property type="protein sequence ID" value="ODJ88071.1"/>
    <property type="molecule type" value="Genomic_DNA"/>
</dbReference>
<sequence>MLVSDYMSSTPITVQQEDNYDLAFEIMEKKNMHHLPVVDNENQVVGIVTRRDLQLAARYFKEAPVEIAEVMHTPVFTTSASAPLASAAKQMNDNRIGCLPVIGDDKHVAGMLTETDLFRALTDLLDS</sequence>
<name>A0A7Z0VMP2_9GAMM</name>
<evidence type="ECO:0000313" key="4">
    <source>
        <dbReference type="EMBL" id="ODJ88071.1"/>
    </source>
</evidence>
<dbReference type="GO" id="GO:0005524">
    <property type="term" value="F:ATP binding"/>
    <property type="evidence" value="ECO:0007669"/>
    <property type="project" value="UniProtKB-KW"/>
</dbReference>
<dbReference type="SMART" id="SM00116">
    <property type="entry name" value="CBS"/>
    <property type="match status" value="2"/>
</dbReference>
<dbReference type="Proteomes" id="UP000094769">
    <property type="component" value="Unassembled WGS sequence"/>
</dbReference>
<feature type="domain" description="CBS" evidence="3">
    <location>
        <begin position="7"/>
        <end position="65"/>
    </location>
</feature>
<dbReference type="PROSITE" id="PS51371">
    <property type="entry name" value="CBS"/>
    <property type="match status" value="2"/>
</dbReference>
<gene>
    <name evidence="4" type="primary">opuCA</name>
    <name evidence="4" type="ORF">CODIS_18450</name>
</gene>
<evidence type="ECO:0000313" key="5">
    <source>
        <dbReference type="Proteomes" id="UP000094769"/>
    </source>
</evidence>
<dbReference type="PANTHER" id="PTHR43080">
    <property type="entry name" value="CBS DOMAIN-CONTAINING PROTEIN CBSX3, MITOCHONDRIAL"/>
    <property type="match status" value="1"/>
</dbReference>
<protein>
    <submittedName>
        <fullName evidence="4">Glycine betaine/carnitine/choline transport ATP-binding protein OpuCA</fullName>
    </submittedName>
</protein>
<feature type="domain" description="CBS" evidence="3">
    <location>
        <begin position="71"/>
        <end position="127"/>
    </location>
</feature>
<keyword evidence="4" id="KW-0547">Nucleotide-binding</keyword>
<dbReference type="SUPFAM" id="SSF54631">
    <property type="entry name" value="CBS-domain pair"/>
    <property type="match status" value="1"/>
</dbReference>
<comment type="caution">
    <text evidence="4">The sequence shown here is derived from an EMBL/GenBank/DDBJ whole genome shotgun (WGS) entry which is preliminary data.</text>
</comment>
<evidence type="ECO:0000259" key="3">
    <source>
        <dbReference type="PROSITE" id="PS51371"/>
    </source>
</evidence>
<proteinExistence type="predicted"/>
<dbReference type="InterPro" id="IPR051257">
    <property type="entry name" value="Diverse_CBS-Domain"/>
</dbReference>
<dbReference type="InterPro" id="IPR000644">
    <property type="entry name" value="CBS_dom"/>
</dbReference>
<dbReference type="RefSeq" id="WP_069124095.1">
    <property type="nucleotide sequence ID" value="NZ_MARB01000008.1"/>
</dbReference>